<dbReference type="InterPro" id="IPR015943">
    <property type="entry name" value="WD40/YVTN_repeat-like_dom_sf"/>
</dbReference>
<evidence type="ECO:0000313" key="4">
    <source>
        <dbReference type="EMBL" id="UYG53363.1"/>
    </source>
</evidence>
<evidence type="ECO:0000256" key="3">
    <source>
        <dbReference type="SAM" id="SignalP"/>
    </source>
</evidence>
<evidence type="ECO:0000256" key="1">
    <source>
        <dbReference type="ARBA" id="ARBA00005564"/>
    </source>
</evidence>
<dbReference type="EMBL" id="CP106882">
    <property type="protein sequence ID" value="UYG53363.1"/>
    <property type="molecule type" value="Genomic_DNA"/>
</dbReference>
<reference evidence="4" key="1">
    <citation type="submission" date="2022-09" db="EMBL/GenBank/DDBJ databases">
        <title>The complete genome of Acidovorax sp. 5MLIR.</title>
        <authorList>
            <person name="Liu L."/>
            <person name="Yue J."/>
            <person name="Yang F."/>
            <person name="Yuan J."/>
            <person name="Li L."/>
        </authorList>
    </citation>
    <scope>NUCLEOTIDE SEQUENCE</scope>
    <source>
        <strain evidence="4">5MLIR</strain>
        <plasmid evidence="4">unnamed1</plasmid>
    </source>
</reference>
<dbReference type="PANTHER" id="PTHR30344:SF1">
    <property type="entry name" value="6-PHOSPHOGLUCONOLACTONASE"/>
    <property type="match status" value="1"/>
</dbReference>
<keyword evidence="5" id="KW-1185">Reference proteome</keyword>
<dbReference type="InterPro" id="IPR011048">
    <property type="entry name" value="Haem_d1_sf"/>
</dbReference>
<geneLocation type="plasmid" evidence="4 5">
    <name>unnamed1</name>
</geneLocation>
<feature type="signal peptide" evidence="3">
    <location>
        <begin position="1"/>
        <end position="18"/>
    </location>
</feature>
<feature type="chain" id="PRO_5045818648" evidence="3">
    <location>
        <begin position="19"/>
        <end position="370"/>
    </location>
</feature>
<keyword evidence="4" id="KW-0614">Plasmid</keyword>
<keyword evidence="2" id="KW-0119">Carbohydrate metabolism</keyword>
<dbReference type="SUPFAM" id="SSF51004">
    <property type="entry name" value="C-terminal (heme d1) domain of cytochrome cd1-nitrite reductase"/>
    <property type="match status" value="1"/>
</dbReference>
<gene>
    <name evidence="4" type="ORF">M9799_18485</name>
</gene>
<evidence type="ECO:0000256" key="2">
    <source>
        <dbReference type="ARBA" id="ARBA00022526"/>
    </source>
</evidence>
<sequence length="370" mass="39279">MKHIALIVAAACSLAAQAGTFAYVSNAEDGTISSYRIDRAQGRLQPLATTEAGPLVMPLAQSPDGRHLYASLYAQPHAVVSYRIDGTSGALDRVATTGLPQNMPHIATDRSGRYLLAASYDGDQISVSPIGPGGVVQGEPLELHKTGRHAHSIVVDPSNRFAYVALLGADRVLQLAFDERNGALTPIGTGFVQAEQGTGPRHIAPAPNGRFLYVLNELSGGVSTYAIDRGTGALRLLGSAANEPALLQQLPKGMIRAGGPVDDTPRIWAADIKVSPDGRFVYATERTTSTVSWYRANPLSGELIYSGYLQVEKQPRGIAIDPRGRWLVVTGEKSPEVGLYAIDFETGALRRADSAPAGKGANWVEIVDTD</sequence>
<dbReference type="RefSeq" id="WP_231043772.1">
    <property type="nucleotide sequence ID" value="NZ_CP106882.1"/>
</dbReference>
<evidence type="ECO:0000313" key="5">
    <source>
        <dbReference type="Proteomes" id="UP001162800"/>
    </source>
</evidence>
<keyword evidence="2" id="KW-0313">Glucose metabolism</keyword>
<dbReference type="InterPro" id="IPR050282">
    <property type="entry name" value="Cycloisomerase_2"/>
</dbReference>
<dbReference type="InterPro" id="IPR019405">
    <property type="entry name" value="Lactonase_7-beta_prop"/>
</dbReference>
<dbReference type="PANTHER" id="PTHR30344">
    <property type="entry name" value="6-PHOSPHOGLUCONOLACTONASE-RELATED"/>
    <property type="match status" value="1"/>
</dbReference>
<dbReference type="Proteomes" id="UP001162800">
    <property type="component" value="Plasmid unnamed1"/>
</dbReference>
<accession>A0ABY6GER9</accession>
<name>A0ABY6GER9_9BURK</name>
<dbReference type="Pfam" id="PF10282">
    <property type="entry name" value="Lactonase"/>
    <property type="match status" value="1"/>
</dbReference>
<keyword evidence="3" id="KW-0732">Signal</keyword>
<comment type="similarity">
    <text evidence="1">Belongs to the cycloisomerase 2 family.</text>
</comment>
<proteinExistence type="inferred from homology"/>
<dbReference type="Gene3D" id="2.130.10.10">
    <property type="entry name" value="YVTN repeat-like/Quinoprotein amine dehydrogenase"/>
    <property type="match status" value="1"/>
</dbReference>
<protein>
    <submittedName>
        <fullName evidence="4">Lactonase family protein</fullName>
    </submittedName>
</protein>
<organism evidence="4 5">
    <name type="scientific">Comamonas endophytica</name>
    <dbReference type="NCBI Taxonomy" id="2949090"/>
    <lineage>
        <taxon>Bacteria</taxon>
        <taxon>Pseudomonadati</taxon>
        <taxon>Pseudomonadota</taxon>
        <taxon>Betaproteobacteria</taxon>
        <taxon>Burkholderiales</taxon>
        <taxon>Comamonadaceae</taxon>
        <taxon>Comamonas</taxon>
    </lineage>
</organism>